<sequence length="54" mass="6101">MGLEMKSINRKILQVGGSWAVTIDKKIAKRQGYELGEEVDVEIKKIKEVEQIGN</sequence>
<proteinExistence type="predicted"/>
<organism evidence="1">
    <name type="scientific">viral metagenome</name>
    <dbReference type="NCBI Taxonomy" id="1070528"/>
    <lineage>
        <taxon>unclassified sequences</taxon>
        <taxon>metagenomes</taxon>
        <taxon>organismal metagenomes</taxon>
    </lineage>
</organism>
<evidence type="ECO:0008006" key="2">
    <source>
        <dbReference type="Google" id="ProtNLM"/>
    </source>
</evidence>
<protein>
    <recommendedName>
        <fullName evidence="2">SpoVT-AbrB domain-containing protein</fullName>
    </recommendedName>
</protein>
<dbReference type="EMBL" id="MT141782">
    <property type="protein sequence ID" value="QJA70310.1"/>
    <property type="molecule type" value="Genomic_DNA"/>
</dbReference>
<dbReference type="AlphaFoldDB" id="A0A6M3JKG0"/>
<name>A0A6M3JKG0_9ZZZZ</name>
<dbReference type="Gene3D" id="2.10.260.10">
    <property type="match status" value="1"/>
</dbReference>
<evidence type="ECO:0000313" key="1">
    <source>
        <dbReference type="EMBL" id="QJA70310.1"/>
    </source>
</evidence>
<accession>A0A6M3JKG0</accession>
<reference evidence="1" key="1">
    <citation type="submission" date="2020-03" db="EMBL/GenBank/DDBJ databases">
        <title>The deep terrestrial virosphere.</title>
        <authorList>
            <person name="Holmfeldt K."/>
            <person name="Nilsson E."/>
            <person name="Simone D."/>
            <person name="Lopez-Fernandez M."/>
            <person name="Wu X."/>
            <person name="de Brujin I."/>
            <person name="Lundin D."/>
            <person name="Andersson A."/>
            <person name="Bertilsson S."/>
            <person name="Dopson M."/>
        </authorList>
    </citation>
    <scope>NUCLEOTIDE SEQUENCE</scope>
    <source>
        <strain evidence="1">MM415A03821</strain>
    </source>
</reference>
<gene>
    <name evidence="1" type="ORF">MM415A03821_0005</name>
</gene>